<protein>
    <submittedName>
        <fullName evidence="2">Uncharacterized protein</fullName>
    </submittedName>
</protein>
<proteinExistence type="predicted"/>
<dbReference type="Proteomes" id="UP000789595">
    <property type="component" value="Unassembled WGS sequence"/>
</dbReference>
<evidence type="ECO:0000256" key="1">
    <source>
        <dbReference type="SAM" id="MobiDB-lite"/>
    </source>
</evidence>
<evidence type="ECO:0000313" key="2">
    <source>
        <dbReference type="EMBL" id="CAH0366010.1"/>
    </source>
</evidence>
<keyword evidence="3" id="KW-1185">Reference proteome</keyword>
<dbReference type="AlphaFoldDB" id="A0A8J2WUG4"/>
<evidence type="ECO:0000313" key="3">
    <source>
        <dbReference type="Proteomes" id="UP000789595"/>
    </source>
</evidence>
<sequence length="192" mass="20533">SFDESYRVASRCASRAPRRLELAAVGDDDRLGRRAGPRADGLDLLDDVHALGHGAEDDVLAVEPVGLDRAEEELGAVRARAGVGHREHAGARVAELEVLVGELLAVDGLAARAVAAREVAALAHEVRDDAVEGGALEVERLARAARALLARAEAAEVLGRLRDDVRAERHLDAPRRLAADGHVEEDNRVRHD</sequence>
<gene>
    <name evidence="2" type="ORF">PECAL_1P24780</name>
</gene>
<feature type="region of interest" description="Disordered" evidence="1">
    <location>
        <begin position="173"/>
        <end position="192"/>
    </location>
</feature>
<accession>A0A8J2WUG4</accession>
<reference evidence="2" key="1">
    <citation type="submission" date="2021-11" db="EMBL/GenBank/DDBJ databases">
        <authorList>
            <consortium name="Genoscope - CEA"/>
            <person name="William W."/>
        </authorList>
    </citation>
    <scope>NUCLEOTIDE SEQUENCE</scope>
</reference>
<name>A0A8J2WUG4_9STRA</name>
<comment type="caution">
    <text evidence="2">The sequence shown here is derived from an EMBL/GenBank/DDBJ whole genome shotgun (WGS) entry which is preliminary data.</text>
</comment>
<feature type="non-terminal residue" evidence="2">
    <location>
        <position position="192"/>
    </location>
</feature>
<dbReference type="EMBL" id="CAKKNE010000001">
    <property type="protein sequence ID" value="CAH0366010.1"/>
    <property type="molecule type" value="Genomic_DNA"/>
</dbReference>
<organism evidence="2 3">
    <name type="scientific">Pelagomonas calceolata</name>
    <dbReference type="NCBI Taxonomy" id="35677"/>
    <lineage>
        <taxon>Eukaryota</taxon>
        <taxon>Sar</taxon>
        <taxon>Stramenopiles</taxon>
        <taxon>Ochrophyta</taxon>
        <taxon>Pelagophyceae</taxon>
        <taxon>Pelagomonadales</taxon>
        <taxon>Pelagomonadaceae</taxon>
        <taxon>Pelagomonas</taxon>
    </lineage>
</organism>